<dbReference type="AlphaFoldDB" id="A0A9N9A9P8"/>
<name>A0A9N9A9P8_9GLOM</name>
<keyword evidence="2" id="KW-1185">Reference proteome</keyword>
<proteinExistence type="predicted"/>
<protein>
    <submittedName>
        <fullName evidence="1">4505_t:CDS:1</fullName>
    </submittedName>
</protein>
<evidence type="ECO:0000313" key="1">
    <source>
        <dbReference type="EMBL" id="CAG8521513.1"/>
    </source>
</evidence>
<reference evidence="1" key="1">
    <citation type="submission" date="2021-06" db="EMBL/GenBank/DDBJ databases">
        <authorList>
            <person name="Kallberg Y."/>
            <person name="Tangrot J."/>
            <person name="Rosling A."/>
        </authorList>
    </citation>
    <scope>NUCLEOTIDE SEQUENCE</scope>
    <source>
        <strain evidence="1">IN212</strain>
    </source>
</reference>
<dbReference type="OrthoDB" id="2390522at2759"/>
<dbReference type="EMBL" id="CAJVPZ010002930">
    <property type="protein sequence ID" value="CAG8521513.1"/>
    <property type="molecule type" value="Genomic_DNA"/>
</dbReference>
<gene>
    <name evidence="1" type="ORF">RFULGI_LOCUS3372</name>
</gene>
<sequence length="63" mass="7244">MSTFLEKLAGIVLPIDHFGSHFNSNGIIENTNLAKQNFHYAEVIVEYVDEQIDLFILYVSWAK</sequence>
<accession>A0A9N9A9P8</accession>
<evidence type="ECO:0000313" key="2">
    <source>
        <dbReference type="Proteomes" id="UP000789396"/>
    </source>
</evidence>
<organism evidence="1 2">
    <name type="scientific">Racocetra fulgida</name>
    <dbReference type="NCBI Taxonomy" id="60492"/>
    <lineage>
        <taxon>Eukaryota</taxon>
        <taxon>Fungi</taxon>
        <taxon>Fungi incertae sedis</taxon>
        <taxon>Mucoromycota</taxon>
        <taxon>Glomeromycotina</taxon>
        <taxon>Glomeromycetes</taxon>
        <taxon>Diversisporales</taxon>
        <taxon>Gigasporaceae</taxon>
        <taxon>Racocetra</taxon>
    </lineage>
</organism>
<comment type="caution">
    <text evidence="1">The sequence shown here is derived from an EMBL/GenBank/DDBJ whole genome shotgun (WGS) entry which is preliminary data.</text>
</comment>
<dbReference type="Proteomes" id="UP000789396">
    <property type="component" value="Unassembled WGS sequence"/>
</dbReference>